<dbReference type="EMBL" id="JAIQCV010000005">
    <property type="protein sequence ID" value="KAH1098599.1"/>
    <property type="molecule type" value="Genomic_DNA"/>
</dbReference>
<protein>
    <recommendedName>
        <fullName evidence="3">RNase H type-1 domain-containing protein</fullName>
    </recommendedName>
</protein>
<dbReference type="AlphaFoldDB" id="A0A9D4AAF1"/>
<keyword evidence="2" id="KW-1185">Reference proteome</keyword>
<evidence type="ECO:0008006" key="3">
    <source>
        <dbReference type="Google" id="ProtNLM"/>
    </source>
</evidence>
<evidence type="ECO:0000313" key="1">
    <source>
        <dbReference type="EMBL" id="KAH1098599.1"/>
    </source>
</evidence>
<dbReference type="Proteomes" id="UP000828251">
    <property type="component" value="Unassembled WGS sequence"/>
</dbReference>
<comment type="caution">
    <text evidence="1">The sequence shown here is derived from an EMBL/GenBank/DDBJ whole genome shotgun (WGS) entry which is preliminary data.</text>
</comment>
<name>A0A9D4AAF1_9ROSI</name>
<evidence type="ECO:0000313" key="2">
    <source>
        <dbReference type="Proteomes" id="UP000828251"/>
    </source>
</evidence>
<reference evidence="1 2" key="1">
    <citation type="journal article" date="2021" name="Plant Biotechnol. J.">
        <title>Multi-omics assisted identification of the key and species-specific regulatory components of drought-tolerant mechanisms in Gossypium stocksii.</title>
        <authorList>
            <person name="Yu D."/>
            <person name="Ke L."/>
            <person name="Zhang D."/>
            <person name="Wu Y."/>
            <person name="Sun Y."/>
            <person name="Mei J."/>
            <person name="Sun J."/>
            <person name="Sun Y."/>
        </authorList>
    </citation>
    <scope>NUCLEOTIDE SEQUENCE [LARGE SCALE GENOMIC DNA]</scope>
    <source>
        <strain evidence="2">cv. E1</strain>
        <tissue evidence="1">Leaf</tissue>
    </source>
</reference>
<sequence length="505" mass="57989">MAWIHFLRLLGFLSKRRVLEEIGSLVGKRNKGSVCHNSNVFRSREAIHLISFGQHRVQWVEFKSLLAVYFSCGCFGHVKGLCLSAVADLNLSGGKEMDLVSMNEGSVLMEIEGPFGLWMIIEHKFRRNQKDTRIQKVNIMAKGLIRSRFNILSLIDNGNVGVGETQLDIAGIRIWETSLYFNPMFEGPIRFVVELNSGILDPKQNSMVSFKENDGPKFTKAIIKEVPIGPGKSHLAFKRCGLGVIGILGGIWVGWRGLAYVKEIWNVSRSMSMAHSEFTDQVGHSIHSTIDSGRWSLIRLPRTCSLLSHLFSADYLILFGQVEEHRTRVIKGILDKFSRDIWNQLIPTGRLSRFYSRSLHEWMTENLYNQQTFRLGGVDWKCLFWIISWRIWKNRNLFTFQGIFWNTNAIIKVSYSWARQYAFVSKLLSFKTQRLIASPPLSNAELWGILDGFKHILDRDFKRILIQIDSLEAVNAIQDGSFWNSNSTLVRRIHQLLAIVGHWRL</sequence>
<dbReference type="OrthoDB" id="10370483at2759"/>
<gene>
    <name evidence="1" type="ORF">J1N35_015520</name>
</gene>
<organism evidence="1 2">
    <name type="scientific">Gossypium stocksii</name>
    <dbReference type="NCBI Taxonomy" id="47602"/>
    <lineage>
        <taxon>Eukaryota</taxon>
        <taxon>Viridiplantae</taxon>
        <taxon>Streptophyta</taxon>
        <taxon>Embryophyta</taxon>
        <taxon>Tracheophyta</taxon>
        <taxon>Spermatophyta</taxon>
        <taxon>Magnoliopsida</taxon>
        <taxon>eudicotyledons</taxon>
        <taxon>Gunneridae</taxon>
        <taxon>Pentapetalae</taxon>
        <taxon>rosids</taxon>
        <taxon>malvids</taxon>
        <taxon>Malvales</taxon>
        <taxon>Malvaceae</taxon>
        <taxon>Malvoideae</taxon>
        <taxon>Gossypium</taxon>
    </lineage>
</organism>
<proteinExistence type="predicted"/>
<accession>A0A9D4AAF1</accession>